<dbReference type="PROSITE" id="PS50835">
    <property type="entry name" value="IG_LIKE"/>
    <property type="match status" value="1"/>
</dbReference>
<dbReference type="SUPFAM" id="SSF48726">
    <property type="entry name" value="Immunoglobulin"/>
    <property type="match status" value="1"/>
</dbReference>
<accession>A0AAV1P0N9</accession>
<dbReference type="Proteomes" id="UP001314229">
    <property type="component" value="Unassembled WGS sequence"/>
</dbReference>
<dbReference type="PANTHER" id="PTHR14334:SF1">
    <property type="entry name" value="B-CELL ANTIGEN RECEPTOR COMPLEX-ASSOCIATED PROTEIN ALPHA CHAIN"/>
    <property type="match status" value="1"/>
</dbReference>
<dbReference type="PANTHER" id="PTHR14334">
    <property type="entry name" value="B-CELL ANTIGEN RECEPTOR COMPLEX-ASSOCIATED PROTEIN"/>
    <property type="match status" value="1"/>
</dbReference>
<dbReference type="InterPro" id="IPR007110">
    <property type="entry name" value="Ig-like_dom"/>
</dbReference>
<evidence type="ECO:0000259" key="4">
    <source>
        <dbReference type="PROSITE" id="PS50835"/>
    </source>
</evidence>
<dbReference type="GO" id="GO:0030183">
    <property type="term" value="P:B cell differentiation"/>
    <property type="evidence" value="ECO:0007669"/>
    <property type="project" value="TreeGrafter"/>
</dbReference>
<proteinExistence type="predicted"/>
<keyword evidence="1" id="KW-0393">Immunoglobulin domain</keyword>
<dbReference type="CDD" id="cd00099">
    <property type="entry name" value="IgV"/>
    <property type="match status" value="1"/>
</dbReference>
<dbReference type="AlphaFoldDB" id="A0AAV1P0N9"/>
<evidence type="ECO:0000313" key="6">
    <source>
        <dbReference type="Proteomes" id="UP001314229"/>
    </source>
</evidence>
<dbReference type="GO" id="GO:0050853">
    <property type="term" value="P:B cell receptor signaling pathway"/>
    <property type="evidence" value="ECO:0007669"/>
    <property type="project" value="TreeGrafter"/>
</dbReference>
<evidence type="ECO:0000256" key="2">
    <source>
        <dbReference type="SAM" id="Phobius"/>
    </source>
</evidence>
<evidence type="ECO:0000256" key="1">
    <source>
        <dbReference type="ARBA" id="ARBA00023319"/>
    </source>
</evidence>
<keyword evidence="3" id="KW-0732">Signal</keyword>
<sequence>MKLLLSSLLLASLCDLSSWSVSSTDTLVVTQTPHVSVMEGDPVNIDCCWTGTFERLKVNWLKNQTEIKNETIIISTNTSKGSPQKEDRTCSTLTFTNITRNDSDIYFCKVSVEIPSLIEAKGNGTVITVLDRGNKTDNKDEDSSAAGKKPSPTMIIALAVVCPILFLTLVSFCILRRKRAIAARVIYEVPHIDSEVADVDKHSTTSSRGSTQWCQVPVYESIDYFEQTERKQSE</sequence>
<feature type="signal peptide" evidence="3">
    <location>
        <begin position="1"/>
        <end position="19"/>
    </location>
</feature>
<keyword evidence="2" id="KW-0472">Membrane</keyword>
<dbReference type="InterPro" id="IPR036179">
    <property type="entry name" value="Ig-like_dom_sf"/>
</dbReference>
<dbReference type="InterPro" id="IPR013106">
    <property type="entry name" value="Ig_V-set"/>
</dbReference>
<dbReference type="Gene3D" id="2.60.40.10">
    <property type="entry name" value="Immunoglobulins"/>
    <property type="match status" value="1"/>
</dbReference>
<evidence type="ECO:0000256" key="3">
    <source>
        <dbReference type="SAM" id="SignalP"/>
    </source>
</evidence>
<dbReference type="InterPro" id="IPR013783">
    <property type="entry name" value="Ig-like_fold"/>
</dbReference>
<dbReference type="EMBL" id="CAWUFR010000081">
    <property type="protein sequence ID" value="CAK6965280.1"/>
    <property type="molecule type" value="Genomic_DNA"/>
</dbReference>
<keyword evidence="2" id="KW-0812">Transmembrane</keyword>
<keyword evidence="6" id="KW-1185">Reference proteome</keyword>
<name>A0AAV1P0N9_SCOSC</name>
<dbReference type="GO" id="GO:0019815">
    <property type="term" value="C:B cell receptor complex"/>
    <property type="evidence" value="ECO:0007669"/>
    <property type="project" value="TreeGrafter"/>
</dbReference>
<feature type="domain" description="Ig-like" evidence="4">
    <location>
        <begin position="25"/>
        <end position="111"/>
    </location>
</feature>
<dbReference type="SMART" id="SM00409">
    <property type="entry name" value="IG"/>
    <property type="match status" value="1"/>
</dbReference>
<comment type="caution">
    <text evidence="5">The sequence shown here is derived from an EMBL/GenBank/DDBJ whole genome shotgun (WGS) entry which is preliminary data.</text>
</comment>
<reference evidence="5 6" key="1">
    <citation type="submission" date="2024-01" db="EMBL/GenBank/DDBJ databases">
        <authorList>
            <person name="Alioto T."/>
            <person name="Alioto T."/>
            <person name="Gomez Garrido J."/>
        </authorList>
    </citation>
    <scope>NUCLEOTIDE SEQUENCE [LARGE SCALE GENOMIC DNA]</scope>
</reference>
<feature type="transmembrane region" description="Helical" evidence="2">
    <location>
        <begin position="154"/>
        <end position="175"/>
    </location>
</feature>
<organism evidence="5 6">
    <name type="scientific">Scomber scombrus</name>
    <name type="common">Atlantic mackerel</name>
    <name type="synonym">Scomber vernalis</name>
    <dbReference type="NCBI Taxonomy" id="13677"/>
    <lineage>
        <taxon>Eukaryota</taxon>
        <taxon>Metazoa</taxon>
        <taxon>Chordata</taxon>
        <taxon>Craniata</taxon>
        <taxon>Vertebrata</taxon>
        <taxon>Euteleostomi</taxon>
        <taxon>Actinopterygii</taxon>
        <taxon>Neopterygii</taxon>
        <taxon>Teleostei</taxon>
        <taxon>Neoteleostei</taxon>
        <taxon>Acanthomorphata</taxon>
        <taxon>Pelagiaria</taxon>
        <taxon>Scombriformes</taxon>
        <taxon>Scombridae</taxon>
        <taxon>Scomber</taxon>
    </lineage>
</organism>
<feature type="chain" id="PRO_5043662428" evidence="3">
    <location>
        <begin position="20"/>
        <end position="234"/>
    </location>
</feature>
<keyword evidence="2" id="KW-1133">Transmembrane helix</keyword>
<dbReference type="GO" id="GO:0009897">
    <property type="term" value="C:external side of plasma membrane"/>
    <property type="evidence" value="ECO:0007669"/>
    <property type="project" value="TreeGrafter"/>
</dbReference>
<dbReference type="Pfam" id="PF07686">
    <property type="entry name" value="V-set"/>
    <property type="match status" value="1"/>
</dbReference>
<protein>
    <submittedName>
        <fullName evidence="5">Uncharacterized protein LOC122973901 isoform X2</fullName>
    </submittedName>
</protein>
<gene>
    <name evidence="5" type="ORF">FSCOSCO3_A006960</name>
</gene>
<evidence type="ECO:0000313" key="5">
    <source>
        <dbReference type="EMBL" id="CAK6965280.1"/>
    </source>
</evidence>
<dbReference type="InterPro" id="IPR003599">
    <property type="entry name" value="Ig_sub"/>
</dbReference>